<proteinExistence type="predicted"/>
<dbReference type="InterPro" id="IPR021013">
    <property type="entry name" value="ATPase_Vma12"/>
</dbReference>
<dbReference type="GO" id="GO:0005789">
    <property type="term" value="C:endoplasmic reticulum membrane"/>
    <property type="evidence" value="ECO:0007669"/>
    <property type="project" value="UniProtKB-SubCell"/>
</dbReference>
<feature type="transmembrane region" description="Helical" evidence="6">
    <location>
        <begin position="222"/>
        <end position="241"/>
    </location>
</feature>
<comment type="caution">
    <text evidence="7">The sequence shown here is derived from an EMBL/GenBank/DDBJ whole genome shotgun (WGS) entry which is preliminary data.</text>
</comment>
<keyword evidence="4 6" id="KW-1133">Transmembrane helix</keyword>
<dbReference type="GO" id="GO:0070072">
    <property type="term" value="P:vacuolar proton-transporting V-type ATPase complex assembly"/>
    <property type="evidence" value="ECO:0007669"/>
    <property type="project" value="InterPro"/>
</dbReference>
<evidence type="ECO:0000256" key="6">
    <source>
        <dbReference type="SAM" id="Phobius"/>
    </source>
</evidence>
<accession>A0A9D3SJY3</accession>
<dbReference type="OrthoDB" id="19981at2759"/>
<evidence type="ECO:0000313" key="7">
    <source>
        <dbReference type="EMBL" id="KAG7321904.1"/>
    </source>
</evidence>
<feature type="transmembrane region" description="Helical" evidence="6">
    <location>
        <begin position="188"/>
        <end position="210"/>
    </location>
</feature>
<gene>
    <name evidence="7" type="ORF">KOW79_014762</name>
</gene>
<dbReference type="PANTHER" id="PTHR31394">
    <property type="entry name" value="TRANSMEMBRANE PROTEIN 199"/>
    <property type="match status" value="1"/>
</dbReference>
<evidence type="ECO:0000313" key="8">
    <source>
        <dbReference type="Proteomes" id="UP000824219"/>
    </source>
</evidence>
<evidence type="ECO:0000256" key="4">
    <source>
        <dbReference type="ARBA" id="ARBA00022989"/>
    </source>
</evidence>
<dbReference type="EMBL" id="JAHKSW010000017">
    <property type="protein sequence ID" value="KAG7321904.1"/>
    <property type="molecule type" value="Genomic_DNA"/>
</dbReference>
<protein>
    <recommendedName>
        <fullName evidence="9">Transmembrane protein 199</fullName>
    </recommendedName>
</protein>
<dbReference type="AlphaFoldDB" id="A0A9D3SJY3"/>
<keyword evidence="8" id="KW-1185">Reference proteome</keyword>
<keyword evidence="5 6" id="KW-0472">Membrane</keyword>
<evidence type="ECO:0000256" key="3">
    <source>
        <dbReference type="ARBA" id="ARBA00022824"/>
    </source>
</evidence>
<name>A0A9D3SJY3_9TELE</name>
<keyword evidence="3" id="KW-0256">Endoplasmic reticulum</keyword>
<evidence type="ECO:0000256" key="2">
    <source>
        <dbReference type="ARBA" id="ARBA00022692"/>
    </source>
</evidence>
<dbReference type="PANTHER" id="PTHR31394:SF1">
    <property type="entry name" value="TRANSMEMBRANE PROTEIN 199"/>
    <property type="match status" value="1"/>
</dbReference>
<comment type="subcellular location">
    <subcellularLocation>
        <location evidence="1">Endoplasmic reticulum membrane</location>
        <topology evidence="1">Multi-pass membrane protein</topology>
    </subcellularLocation>
</comment>
<evidence type="ECO:0008006" key="9">
    <source>
        <dbReference type="Google" id="ProtNLM"/>
    </source>
</evidence>
<organism evidence="7 8">
    <name type="scientific">Hemibagrus wyckioides</name>
    <dbReference type="NCBI Taxonomy" id="337641"/>
    <lineage>
        <taxon>Eukaryota</taxon>
        <taxon>Metazoa</taxon>
        <taxon>Chordata</taxon>
        <taxon>Craniata</taxon>
        <taxon>Vertebrata</taxon>
        <taxon>Euteleostomi</taxon>
        <taxon>Actinopterygii</taxon>
        <taxon>Neopterygii</taxon>
        <taxon>Teleostei</taxon>
        <taxon>Ostariophysi</taxon>
        <taxon>Siluriformes</taxon>
        <taxon>Bagridae</taxon>
        <taxon>Hemibagrus</taxon>
    </lineage>
</organism>
<evidence type="ECO:0000256" key="5">
    <source>
        <dbReference type="ARBA" id="ARBA00023136"/>
    </source>
</evidence>
<dbReference type="Proteomes" id="UP000824219">
    <property type="component" value="Linkage Group LG17"/>
</dbReference>
<evidence type="ECO:0000256" key="1">
    <source>
        <dbReference type="ARBA" id="ARBA00004477"/>
    </source>
</evidence>
<reference evidence="7 8" key="1">
    <citation type="submission" date="2021-06" db="EMBL/GenBank/DDBJ databases">
        <title>Chromosome-level genome assembly of the red-tail catfish (Hemibagrus wyckioides).</title>
        <authorList>
            <person name="Shao F."/>
        </authorList>
    </citation>
    <scope>NUCLEOTIDE SEQUENCE [LARGE SCALE GENOMIC DNA]</scope>
    <source>
        <strain evidence="7">EC202008001</strain>
        <tissue evidence="7">Blood</tissue>
    </source>
</reference>
<sequence>MLKLPLCSYLCTAIPCAEQIFRVSVSSGPPTPRSKVTRANSISIHCSDSPHITLNAMASSFTLGEKCHEKITEFLEKKGCTSPDLLKELEALKKQTIMSFKTARKLQKLLQQNGYPVYLHELLEHSMLHLPKVEPPPRNPQLVARLEKIKAKLANEEYRRITRNVNPQEMNNVGTLADFGRQVRSVKAVVVTVFNFLVTVVAAFACAYIGSQYIFTETAARVISAVIAASVVGLAELYVLVRTMEGDLGEP</sequence>
<keyword evidence="2 6" id="KW-0812">Transmembrane</keyword>
<dbReference type="Pfam" id="PF11712">
    <property type="entry name" value="Vma12"/>
    <property type="match status" value="1"/>
</dbReference>